<name>A0A9E7D7U2_9HYPH</name>
<accession>A0A9E7D7U2</accession>
<reference evidence="1" key="1">
    <citation type="submission" date="2021-09" db="EMBL/GenBank/DDBJ databases">
        <title>Network and meta-omics reveal the key degrader and cooperation patterns in an efficient 1,4-dioxane-degrading microbial community.</title>
        <authorList>
            <person name="Dai C."/>
        </authorList>
    </citation>
    <scope>NUCLEOTIDE SEQUENCE</scope>
    <source>
        <strain evidence="1">ZM13</strain>
        <plasmid evidence="1">pD</plasmid>
    </source>
</reference>
<dbReference type="Proteomes" id="UP000831684">
    <property type="component" value="Plasmid pD"/>
</dbReference>
<geneLocation type="plasmid" evidence="1 2">
    <name>pD</name>
</geneLocation>
<organism evidence="1 2">
    <name type="scientific">Ancylobacter polymorphus</name>
    <dbReference type="NCBI Taxonomy" id="223390"/>
    <lineage>
        <taxon>Bacteria</taxon>
        <taxon>Pseudomonadati</taxon>
        <taxon>Pseudomonadota</taxon>
        <taxon>Alphaproteobacteria</taxon>
        <taxon>Hyphomicrobiales</taxon>
        <taxon>Xanthobacteraceae</taxon>
        <taxon>Ancylobacter</taxon>
    </lineage>
</organism>
<keyword evidence="1" id="KW-0614">Plasmid</keyword>
<proteinExistence type="predicted"/>
<evidence type="ECO:0000313" key="1">
    <source>
        <dbReference type="EMBL" id="UOK73955.1"/>
    </source>
</evidence>
<gene>
    <name evidence="1" type="ORF">K9D25_24530</name>
</gene>
<evidence type="ECO:0000313" key="2">
    <source>
        <dbReference type="Proteomes" id="UP000831684"/>
    </source>
</evidence>
<dbReference type="EMBL" id="CP083243">
    <property type="protein sequence ID" value="UOK73955.1"/>
    <property type="molecule type" value="Genomic_DNA"/>
</dbReference>
<dbReference type="KEGG" id="apol:K9D25_24530"/>
<dbReference type="AlphaFoldDB" id="A0A9E7D7U2"/>
<sequence>MSRLQEMDRNANGTKRLPQTIVAALLCGRHARVGGRTPRERGRNLTLIAASYSREEILGERGIGPASAERIEQWLSAQGLAFRRSGNYHPI</sequence>
<dbReference type="RefSeq" id="WP_244451522.1">
    <property type="nucleotide sequence ID" value="NZ_CP083243.1"/>
</dbReference>
<protein>
    <submittedName>
        <fullName evidence="1">Uncharacterized protein</fullName>
    </submittedName>
</protein>